<reference evidence="5 6" key="1">
    <citation type="submission" date="2020-08" db="EMBL/GenBank/DDBJ databases">
        <title>Genomic Encyclopedia of Type Strains, Phase III (KMG-III): the genomes of soil and plant-associated and newly described type strains.</title>
        <authorList>
            <person name="Whitman W."/>
        </authorList>
    </citation>
    <scope>NUCLEOTIDE SEQUENCE [LARGE SCALE GENOMIC DNA]</scope>
    <source>
        <strain evidence="5 6">CECT 8803</strain>
    </source>
</reference>
<dbReference type="PRINTS" id="PR00662">
    <property type="entry name" value="G6PISOMERASE"/>
</dbReference>
<evidence type="ECO:0000256" key="3">
    <source>
        <dbReference type="ARBA" id="ARBA00023235"/>
    </source>
</evidence>
<dbReference type="InterPro" id="IPR001672">
    <property type="entry name" value="G6P_Isomerase"/>
</dbReference>
<dbReference type="InterPro" id="IPR035476">
    <property type="entry name" value="SIS_PGI_1"/>
</dbReference>
<dbReference type="GO" id="GO:0097367">
    <property type="term" value="F:carbohydrate derivative binding"/>
    <property type="evidence" value="ECO:0007669"/>
    <property type="project" value="InterPro"/>
</dbReference>
<dbReference type="CDD" id="cd05015">
    <property type="entry name" value="SIS_PGI_1"/>
    <property type="match status" value="1"/>
</dbReference>
<sequence length="427" mass="46473">MSYRIDSNGCLASVIGEQGLAEATYRGMLRRAVRACEGLARQRTSGQMALLQVPEWRSDLDEIEALATRFRESFDQIFILGTGGSSLGARTITRLAGFSSKPRLIFLENVDPVSVSDRLADCDPARAGVIVISKSGGTAETLAQAALVLDFFRSALDEAALPAHFLVLTEQRDSALSRLAARFSLPRTDHVTDIGGRFAVLTNVGLLPARLAGLDCAALRAGAAEALNRCLVSGESDENLPAVGAAISVGLCQTRGISQSIMMPYSDRLQPFGYWYRQIWAESLGKEKQGTTPINALGTVDQHSQLQLYLDGPDDKLFTFIELEENGGGARFAEDLTHDPDLRYLRGHKMGDLLRASAQATADSLLMAGRPVRRLTLQRLDEHELGSLFMHFMLETILAADLFGVDPFGQPAVETGKRLARDYLKEV</sequence>
<dbReference type="PROSITE" id="PS51463">
    <property type="entry name" value="P_GLUCOSE_ISOMERASE_3"/>
    <property type="match status" value="1"/>
</dbReference>
<dbReference type="CDD" id="cd05016">
    <property type="entry name" value="SIS_PGI_2"/>
    <property type="match status" value="1"/>
</dbReference>
<dbReference type="Proteomes" id="UP000581135">
    <property type="component" value="Unassembled WGS sequence"/>
</dbReference>
<proteinExistence type="inferred from homology"/>
<comment type="catalytic activity">
    <reaction evidence="4">
        <text>alpha-D-glucose 6-phosphate = beta-D-fructose 6-phosphate</text>
        <dbReference type="Rhea" id="RHEA:11816"/>
        <dbReference type="ChEBI" id="CHEBI:57634"/>
        <dbReference type="ChEBI" id="CHEBI:58225"/>
        <dbReference type="EC" id="5.3.1.9"/>
    </reaction>
</comment>
<accession>A0A839SWF9</accession>
<keyword evidence="6" id="KW-1185">Reference proteome</keyword>
<gene>
    <name evidence="5" type="ORF">FHR98_002333</name>
</gene>
<dbReference type="RefSeq" id="WP_183416848.1">
    <property type="nucleotide sequence ID" value="NZ_JACHXA010000006.1"/>
</dbReference>
<dbReference type="GO" id="GO:0051156">
    <property type="term" value="P:glucose 6-phosphate metabolic process"/>
    <property type="evidence" value="ECO:0007669"/>
    <property type="project" value="TreeGrafter"/>
</dbReference>
<protein>
    <recommendedName>
        <fullName evidence="4">Glucose-6-phosphate isomerase</fullName>
        <ecNumber evidence="4">5.3.1.9</ecNumber>
    </recommendedName>
</protein>
<dbReference type="PANTHER" id="PTHR11469:SF1">
    <property type="entry name" value="GLUCOSE-6-PHOSPHATE ISOMERASE"/>
    <property type="match status" value="1"/>
</dbReference>
<dbReference type="Gene3D" id="3.40.50.10490">
    <property type="entry name" value="Glucose-6-phosphate isomerase like protein, domain 1"/>
    <property type="match status" value="2"/>
</dbReference>
<dbReference type="EMBL" id="JACHXA010000006">
    <property type="protein sequence ID" value="MBB3066030.1"/>
    <property type="molecule type" value="Genomic_DNA"/>
</dbReference>
<dbReference type="AlphaFoldDB" id="A0A839SWF9"/>
<dbReference type="UniPathway" id="UPA00109">
    <property type="reaction ID" value="UER00181"/>
</dbReference>
<dbReference type="GO" id="GO:0005829">
    <property type="term" value="C:cytosol"/>
    <property type="evidence" value="ECO:0007669"/>
    <property type="project" value="TreeGrafter"/>
</dbReference>
<comment type="pathway">
    <text evidence="4">Carbohydrate degradation; glycolysis; D-glyceraldehyde 3-phosphate and glycerone phosphate from D-glucose: step 2/4.</text>
</comment>
<dbReference type="GO" id="GO:0048029">
    <property type="term" value="F:monosaccharide binding"/>
    <property type="evidence" value="ECO:0007669"/>
    <property type="project" value="TreeGrafter"/>
</dbReference>
<evidence type="ECO:0000256" key="1">
    <source>
        <dbReference type="ARBA" id="ARBA00022432"/>
    </source>
</evidence>
<comment type="similarity">
    <text evidence="4">Belongs to the GPI family.</text>
</comment>
<dbReference type="GO" id="GO:0006096">
    <property type="term" value="P:glycolytic process"/>
    <property type="evidence" value="ECO:0007669"/>
    <property type="project" value="UniProtKB-UniPathway"/>
</dbReference>
<evidence type="ECO:0000256" key="2">
    <source>
        <dbReference type="ARBA" id="ARBA00023152"/>
    </source>
</evidence>
<dbReference type="InterPro" id="IPR046348">
    <property type="entry name" value="SIS_dom_sf"/>
</dbReference>
<evidence type="ECO:0000313" key="5">
    <source>
        <dbReference type="EMBL" id="MBB3066030.1"/>
    </source>
</evidence>
<dbReference type="SUPFAM" id="SSF53697">
    <property type="entry name" value="SIS domain"/>
    <property type="match status" value="1"/>
</dbReference>
<dbReference type="EC" id="5.3.1.9" evidence="4"/>
<dbReference type="GO" id="GO:0006094">
    <property type="term" value="P:gluconeogenesis"/>
    <property type="evidence" value="ECO:0007669"/>
    <property type="project" value="UniProtKB-KW"/>
</dbReference>
<dbReference type="Pfam" id="PF00342">
    <property type="entry name" value="PGI"/>
    <property type="match status" value="1"/>
</dbReference>
<name>A0A839SWF9_9PROT</name>
<dbReference type="InterPro" id="IPR035482">
    <property type="entry name" value="SIS_PGI_2"/>
</dbReference>
<keyword evidence="3 4" id="KW-0413">Isomerase</keyword>
<keyword evidence="1 4" id="KW-0312">Gluconeogenesis</keyword>
<organism evidence="5 6">
    <name type="scientific">Limibacillus halophilus</name>
    <dbReference type="NCBI Taxonomy" id="1579333"/>
    <lineage>
        <taxon>Bacteria</taxon>
        <taxon>Pseudomonadati</taxon>
        <taxon>Pseudomonadota</taxon>
        <taxon>Alphaproteobacteria</taxon>
        <taxon>Rhodospirillales</taxon>
        <taxon>Rhodovibrionaceae</taxon>
        <taxon>Limibacillus</taxon>
    </lineage>
</organism>
<comment type="caution">
    <text evidence="5">The sequence shown here is derived from an EMBL/GenBank/DDBJ whole genome shotgun (WGS) entry which is preliminary data.</text>
</comment>
<dbReference type="PANTHER" id="PTHR11469">
    <property type="entry name" value="GLUCOSE-6-PHOSPHATE ISOMERASE"/>
    <property type="match status" value="1"/>
</dbReference>
<evidence type="ECO:0000313" key="6">
    <source>
        <dbReference type="Proteomes" id="UP000581135"/>
    </source>
</evidence>
<keyword evidence="2 4" id="KW-0324">Glycolysis</keyword>
<evidence type="ECO:0000256" key="4">
    <source>
        <dbReference type="RuleBase" id="RU000612"/>
    </source>
</evidence>
<dbReference type="GO" id="GO:0004347">
    <property type="term" value="F:glucose-6-phosphate isomerase activity"/>
    <property type="evidence" value="ECO:0007669"/>
    <property type="project" value="UniProtKB-EC"/>
</dbReference>